<dbReference type="AlphaFoldDB" id="W0FMY2"/>
<dbReference type="Gene3D" id="2.40.100.20">
    <property type="match status" value="1"/>
</dbReference>
<organism evidence="4">
    <name type="scientific">uncultured bacterium Contig2</name>
    <dbReference type="NCBI Taxonomy" id="1393529"/>
    <lineage>
        <taxon>Bacteria</taxon>
        <taxon>environmental samples</taxon>
    </lineage>
</organism>
<evidence type="ECO:0000313" key="4">
    <source>
        <dbReference type="EMBL" id="AHF24829.1"/>
    </source>
</evidence>
<dbReference type="SUPFAM" id="SSF50891">
    <property type="entry name" value="Cyclophilin-like"/>
    <property type="match status" value="2"/>
</dbReference>
<feature type="domain" description="Cyclophilin-like" evidence="3">
    <location>
        <begin position="177"/>
        <end position="285"/>
    </location>
</feature>
<feature type="signal peptide" evidence="2">
    <location>
        <begin position="1"/>
        <end position="19"/>
    </location>
</feature>
<dbReference type="InterPro" id="IPR041183">
    <property type="entry name" value="Cyclophilin-like"/>
</dbReference>
<keyword evidence="2" id="KW-0732">Signal</keyword>
<evidence type="ECO:0000256" key="1">
    <source>
        <dbReference type="SAM" id="MobiDB-lite"/>
    </source>
</evidence>
<name>W0FMY2_9BACT</name>
<proteinExistence type="predicted"/>
<sequence>MMMILAILMMLSVCMTTSAESGKRVAKDGAQMQTDDPTMPTRLPPENGTKILLHFGDTVIPGVLNDSETAQALIAKLPYIQHMSRYSHDFCGVTEDLPYNEEEEHYGWLNGDIDYATDAPYFTILFEDQDESEIYGSQVNIGVITCPLSDIAALNGSYDVLIELDESEEEEEPMMQMKINDTPVTVAWEDNESVSALKELAANDLTIQMSMYGGFEQVGSIGQRLPSSDVQTSTSSGDIVLYSSNQLVVFYGSNSWAYTRLGHITDKTSDEIRMLLSNGDVTITLSMK</sequence>
<accession>W0FMY2</accession>
<evidence type="ECO:0000259" key="3">
    <source>
        <dbReference type="Pfam" id="PF18050"/>
    </source>
</evidence>
<reference evidence="4" key="1">
    <citation type="journal article" date="2013" name="PLoS ONE">
        <title>Metagenomic insights into the carbohydrate-active enzymes carried by the microorganisms adhering to solid digesta in the rumen of cows.</title>
        <authorList>
            <person name="Wang L."/>
            <person name="Hatem A."/>
            <person name="Catalyurek U.V."/>
            <person name="Morrison M."/>
            <person name="Yu Z."/>
        </authorList>
    </citation>
    <scope>NUCLEOTIDE SEQUENCE</scope>
</reference>
<evidence type="ECO:0000256" key="2">
    <source>
        <dbReference type="SAM" id="SignalP"/>
    </source>
</evidence>
<feature type="domain" description="Cyclophilin-like" evidence="3">
    <location>
        <begin position="54"/>
        <end position="163"/>
    </location>
</feature>
<dbReference type="EMBL" id="KC246807">
    <property type="protein sequence ID" value="AHF24829.1"/>
    <property type="molecule type" value="Genomic_DNA"/>
</dbReference>
<dbReference type="Pfam" id="PF18050">
    <property type="entry name" value="Cyclophil_like2"/>
    <property type="match status" value="2"/>
</dbReference>
<feature type="chain" id="PRO_5004788798" evidence="2">
    <location>
        <begin position="20"/>
        <end position="288"/>
    </location>
</feature>
<feature type="region of interest" description="Disordered" evidence="1">
    <location>
        <begin position="24"/>
        <end position="45"/>
    </location>
</feature>
<dbReference type="InterPro" id="IPR029000">
    <property type="entry name" value="Cyclophilin-like_dom_sf"/>
</dbReference>
<protein>
    <submittedName>
        <fullName evidence="4">Rhodanese domain-containing protein</fullName>
    </submittedName>
</protein>